<dbReference type="PROSITE" id="PS50043">
    <property type="entry name" value="HTH_LUXR_2"/>
    <property type="match status" value="1"/>
</dbReference>
<gene>
    <name evidence="5" type="ORF">QLQ12_40275</name>
</gene>
<dbReference type="CDD" id="cd06170">
    <property type="entry name" value="LuxR_C_like"/>
    <property type="match status" value="1"/>
</dbReference>
<protein>
    <submittedName>
        <fullName evidence="5">Response regulator transcription factor</fullName>
    </submittedName>
</protein>
<evidence type="ECO:0000256" key="1">
    <source>
        <dbReference type="ARBA" id="ARBA00023015"/>
    </source>
</evidence>
<dbReference type="Pfam" id="PF00196">
    <property type="entry name" value="GerE"/>
    <property type="match status" value="1"/>
</dbReference>
<dbReference type="PANTHER" id="PTHR44688:SF16">
    <property type="entry name" value="DNA-BINDING TRANSCRIPTIONAL ACTIVATOR DEVR_DOSR"/>
    <property type="match status" value="1"/>
</dbReference>
<keyword evidence="1" id="KW-0805">Transcription regulation</keyword>
<dbReference type="InterPro" id="IPR016032">
    <property type="entry name" value="Sig_transdc_resp-reg_C-effctor"/>
</dbReference>
<dbReference type="InterPro" id="IPR000792">
    <property type="entry name" value="Tscrpt_reg_LuxR_C"/>
</dbReference>
<proteinExistence type="predicted"/>
<evidence type="ECO:0000259" key="4">
    <source>
        <dbReference type="PROSITE" id="PS50043"/>
    </source>
</evidence>
<dbReference type="PRINTS" id="PR00038">
    <property type="entry name" value="HTHLUXR"/>
</dbReference>
<evidence type="ECO:0000313" key="5">
    <source>
        <dbReference type="EMBL" id="MDI6104842.1"/>
    </source>
</evidence>
<evidence type="ECO:0000256" key="3">
    <source>
        <dbReference type="ARBA" id="ARBA00023163"/>
    </source>
</evidence>
<dbReference type="EMBL" id="JASCTH010000037">
    <property type="protein sequence ID" value="MDI6104842.1"/>
    <property type="molecule type" value="Genomic_DNA"/>
</dbReference>
<comment type="caution">
    <text evidence="5">The sequence shown here is derived from an EMBL/GenBank/DDBJ whole genome shotgun (WGS) entry which is preliminary data.</text>
</comment>
<evidence type="ECO:0000313" key="6">
    <source>
        <dbReference type="Proteomes" id="UP001241758"/>
    </source>
</evidence>
<dbReference type="Gene3D" id="3.40.50.2300">
    <property type="match status" value="1"/>
</dbReference>
<name>A0ABT6WYN6_9ACTN</name>
<evidence type="ECO:0000256" key="2">
    <source>
        <dbReference type="ARBA" id="ARBA00023125"/>
    </source>
</evidence>
<keyword evidence="6" id="KW-1185">Reference proteome</keyword>
<reference evidence="5 6" key="1">
    <citation type="submission" date="2023-05" db="EMBL/GenBank/DDBJ databases">
        <title>Actinoplanes sp. NEAU-A12 genome sequencing.</title>
        <authorList>
            <person name="Wang Z.-S."/>
        </authorList>
    </citation>
    <scope>NUCLEOTIDE SEQUENCE [LARGE SCALE GENOMIC DNA]</scope>
    <source>
        <strain evidence="5 6">NEAU-A12</strain>
    </source>
</reference>
<dbReference type="SMART" id="SM00421">
    <property type="entry name" value="HTH_LUXR"/>
    <property type="match status" value="1"/>
</dbReference>
<keyword evidence="3" id="KW-0804">Transcription</keyword>
<organism evidence="5 6">
    <name type="scientific">Actinoplanes sandaracinus</name>
    <dbReference type="NCBI Taxonomy" id="3045177"/>
    <lineage>
        <taxon>Bacteria</taxon>
        <taxon>Bacillati</taxon>
        <taxon>Actinomycetota</taxon>
        <taxon>Actinomycetes</taxon>
        <taxon>Micromonosporales</taxon>
        <taxon>Micromonosporaceae</taxon>
        <taxon>Actinoplanes</taxon>
    </lineage>
</organism>
<accession>A0ABT6WYN6</accession>
<feature type="domain" description="HTH luxR-type" evidence="4">
    <location>
        <begin position="136"/>
        <end position="201"/>
    </location>
</feature>
<dbReference type="RefSeq" id="WP_282766266.1">
    <property type="nucleotide sequence ID" value="NZ_JASCTH010000037.1"/>
</dbReference>
<keyword evidence="2" id="KW-0238">DNA-binding</keyword>
<dbReference type="SUPFAM" id="SSF46894">
    <property type="entry name" value="C-terminal effector domain of the bipartite response regulators"/>
    <property type="match status" value="1"/>
</dbReference>
<dbReference type="Proteomes" id="UP001241758">
    <property type="component" value="Unassembled WGS sequence"/>
</dbReference>
<sequence length="203" mass="22457">MPQTTVVVIADDPIIKQGADAYLRTVAELRLTDQDALPTADVVLVFATRVTEGTMNALRRIAVTSRNPDMRMILVVHDIGEPHVLRAVEYGMTTLLLRPDSDYGRIVEAITDPGHAVLPRRALRSVCDHLRRTHAGGRSAHGFSERDIAILKMLADGAATAEIADRLQYSERTIKNVINAFMKRLELRNRAHAVSYALRAGLL</sequence>
<dbReference type="PANTHER" id="PTHR44688">
    <property type="entry name" value="DNA-BINDING TRANSCRIPTIONAL ACTIVATOR DEVR_DOSR"/>
    <property type="match status" value="1"/>
</dbReference>